<dbReference type="SMART" id="SM00382">
    <property type="entry name" value="AAA"/>
    <property type="match status" value="1"/>
</dbReference>
<feature type="domain" description="AAA+ ATPase" evidence="1">
    <location>
        <begin position="42"/>
        <end position="189"/>
    </location>
</feature>
<dbReference type="EMBL" id="JANGBO010000037">
    <property type="protein sequence ID" value="MCQ5063226.1"/>
    <property type="molecule type" value="Genomic_DNA"/>
</dbReference>
<gene>
    <name evidence="2" type="ORF">NE542_15540</name>
</gene>
<dbReference type="InterPro" id="IPR049945">
    <property type="entry name" value="AAA_22"/>
</dbReference>
<reference evidence="2" key="1">
    <citation type="submission" date="2022-06" db="EMBL/GenBank/DDBJ databases">
        <title>Isolation of gut microbiota from human fecal samples.</title>
        <authorList>
            <person name="Pamer E.G."/>
            <person name="Barat B."/>
            <person name="Waligurski E."/>
            <person name="Medina S."/>
            <person name="Paddock L."/>
            <person name="Mostad J."/>
        </authorList>
    </citation>
    <scope>NUCLEOTIDE SEQUENCE</scope>
    <source>
        <strain evidence="2">DFI.6.24</strain>
    </source>
</reference>
<dbReference type="Proteomes" id="UP001204814">
    <property type="component" value="Unassembled WGS sequence"/>
</dbReference>
<dbReference type="Gene3D" id="3.40.50.300">
    <property type="entry name" value="P-loop containing nucleotide triphosphate hydrolases"/>
    <property type="match status" value="1"/>
</dbReference>
<comment type="caution">
    <text evidence="2">The sequence shown here is derived from an EMBL/GenBank/DDBJ whole genome shotgun (WGS) entry which is preliminary data.</text>
</comment>
<dbReference type="RefSeq" id="WP_227352334.1">
    <property type="nucleotide sequence ID" value="NZ_JAJDKX010000065.1"/>
</dbReference>
<evidence type="ECO:0000313" key="3">
    <source>
        <dbReference type="Proteomes" id="UP001204814"/>
    </source>
</evidence>
<dbReference type="InterPro" id="IPR003593">
    <property type="entry name" value="AAA+_ATPase"/>
</dbReference>
<dbReference type="GO" id="GO:0016887">
    <property type="term" value="F:ATP hydrolysis activity"/>
    <property type="evidence" value="ECO:0007669"/>
    <property type="project" value="InterPro"/>
</dbReference>
<organism evidence="2 3">
    <name type="scientific">Faecalibacillus intestinalis</name>
    <dbReference type="NCBI Taxonomy" id="1982626"/>
    <lineage>
        <taxon>Bacteria</taxon>
        <taxon>Bacillati</taxon>
        <taxon>Bacillota</taxon>
        <taxon>Erysipelotrichia</taxon>
        <taxon>Erysipelotrichales</taxon>
        <taxon>Coprobacillaceae</taxon>
        <taxon>Faecalibacillus</taxon>
    </lineage>
</organism>
<accession>A0AAP2XQQ1</accession>
<dbReference type="AlphaFoldDB" id="A0AAP2XQQ1"/>
<dbReference type="CDD" id="cd00009">
    <property type="entry name" value="AAA"/>
    <property type="match status" value="1"/>
</dbReference>
<protein>
    <submittedName>
        <fullName evidence="2">AAA family ATPase</fullName>
    </submittedName>
</protein>
<sequence>MEMTTYYGMDKNPFTKDATVSTLFTSNDFNQMTNRLEFIIRSRGIGVFLSSPGMGKTTCLRKTLEALNPNRYVVIYICMTTITAIDFYRMLNDALGLEETTKKSQMFNQIQDELKRLTSENKMEVIIAIDEAQFLRKEVLREFIMLMNFDYDSKDYCTLIFVGQNEFLRTLRLKALEPFRQRINMNYTFTGFNEEEVKNYVISRLQSVNCRSDLFKDECYHTLYSLMNTSVRTLNLLINKSLILSMHYNKEVIDSELIMEASKELMLG</sequence>
<evidence type="ECO:0000313" key="2">
    <source>
        <dbReference type="EMBL" id="MCQ5063226.1"/>
    </source>
</evidence>
<dbReference type="Pfam" id="PF13401">
    <property type="entry name" value="AAA_22"/>
    <property type="match status" value="1"/>
</dbReference>
<evidence type="ECO:0000259" key="1">
    <source>
        <dbReference type="SMART" id="SM00382"/>
    </source>
</evidence>
<dbReference type="SUPFAM" id="SSF52540">
    <property type="entry name" value="P-loop containing nucleoside triphosphate hydrolases"/>
    <property type="match status" value="1"/>
</dbReference>
<dbReference type="InterPro" id="IPR052026">
    <property type="entry name" value="ExeA_AAA_ATPase_DNA-bind"/>
</dbReference>
<dbReference type="PANTHER" id="PTHR35894">
    <property type="entry name" value="GENERAL SECRETION PATHWAY PROTEIN A-RELATED"/>
    <property type="match status" value="1"/>
</dbReference>
<proteinExistence type="predicted"/>
<dbReference type="InterPro" id="IPR027417">
    <property type="entry name" value="P-loop_NTPase"/>
</dbReference>
<dbReference type="PANTHER" id="PTHR35894:SF1">
    <property type="entry name" value="PHOSPHORIBULOKINASE _ URIDINE KINASE FAMILY"/>
    <property type="match status" value="1"/>
</dbReference>
<name>A0AAP2XQQ1_9FIRM</name>